<proteinExistence type="predicted"/>
<dbReference type="EMBL" id="KN822174">
    <property type="protein sequence ID" value="KIM53678.1"/>
    <property type="molecule type" value="Genomic_DNA"/>
</dbReference>
<dbReference type="HOGENOM" id="CLU_2484625_0_0_1"/>
<evidence type="ECO:0000313" key="2">
    <source>
        <dbReference type="Proteomes" id="UP000053989"/>
    </source>
</evidence>
<accession>A0A0C2YVM6</accession>
<name>A0A0C2YVM6_9AGAM</name>
<reference evidence="2" key="2">
    <citation type="submission" date="2015-01" db="EMBL/GenBank/DDBJ databases">
        <title>Evolutionary Origins and Diversification of the Mycorrhizal Mutualists.</title>
        <authorList>
            <consortium name="DOE Joint Genome Institute"/>
            <consortium name="Mycorrhizal Genomics Consortium"/>
            <person name="Kohler A."/>
            <person name="Kuo A."/>
            <person name="Nagy L.G."/>
            <person name="Floudas D."/>
            <person name="Copeland A."/>
            <person name="Barry K.W."/>
            <person name="Cichocki N."/>
            <person name="Veneault-Fourrey C."/>
            <person name="LaButti K."/>
            <person name="Lindquist E.A."/>
            <person name="Lipzen A."/>
            <person name="Lundell T."/>
            <person name="Morin E."/>
            <person name="Murat C."/>
            <person name="Riley R."/>
            <person name="Ohm R."/>
            <person name="Sun H."/>
            <person name="Tunlid A."/>
            <person name="Henrissat B."/>
            <person name="Grigoriev I.V."/>
            <person name="Hibbett D.S."/>
            <person name="Martin F."/>
        </authorList>
    </citation>
    <scope>NUCLEOTIDE SEQUENCE [LARGE SCALE GENOMIC DNA]</scope>
    <source>
        <strain evidence="2">Foug A</strain>
    </source>
</reference>
<gene>
    <name evidence="1" type="ORF">SCLCIDRAFT_1222662</name>
</gene>
<keyword evidence="2" id="KW-1185">Reference proteome</keyword>
<dbReference type="Proteomes" id="UP000053989">
    <property type="component" value="Unassembled WGS sequence"/>
</dbReference>
<sequence>MTLGIYFDASAVLDHDKKFSGVPFGELITKGSEMYGCRGCSANIIRNAGNWNVFEGLIYCISYRRLGIVLQSYRWTVYLIRSHAYYE</sequence>
<dbReference type="InParanoid" id="A0A0C2YVM6"/>
<protein>
    <submittedName>
        <fullName evidence="1">Uncharacterized protein</fullName>
    </submittedName>
</protein>
<reference evidence="1 2" key="1">
    <citation type="submission" date="2014-04" db="EMBL/GenBank/DDBJ databases">
        <authorList>
            <consortium name="DOE Joint Genome Institute"/>
            <person name="Kuo A."/>
            <person name="Kohler A."/>
            <person name="Nagy L.G."/>
            <person name="Floudas D."/>
            <person name="Copeland A."/>
            <person name="Barry K.W."/>
            <person name="Cichocki N."/>
            <person name="Veneault-Fourrey C."/>
            <person name="LaButti K."/>
            <person name="Lindquist E.A."/>
            <person name="Lipzen A."/>
            <person name="Lundell T."/>
            <person name="Morin E."/>
            <person name="Murat C."/>
            <person name="Sun H."/>
            <person name="Tunlid A."/>
            <person name="Henrissat B."/>
            <person name="Grigoriev I.V."/>
            <person name="Hibbett D.S."/>
            <person name="Martin F."/>
            <person name="Nordberg H.P."/>
            <person name="Cantor M.N."/>
            <person name="Hua S.X."/>
        </authorList>
    </citation>
    <scope>NUCLEOTIDE SEQUENCE [LARGE SCALE GENOMIC DNA]</scope>
    <source>
        <strain evidence="1 2">Foug A</strain>
    </source>
</reference>
<dbReference type="AlphaFoldDB" id="A0A0C2YVM6"/>
<organism evidence="1 2">
    <name type="scientific">Scleroderma citrinum Foug A</name>
    <dbReference type="NCBI Taxonomy" id="1036808"/>
    <lineage>
        <taxon>Eukaryota</taxon>
        <taxon>Fungi</taxon>
        <taxon>Dikarya</taxon>
        <taxon>Basidiomycota</taxon>
        <taxon>Agaricomycotina</taxon>
        <taxon>Agaricomycetes</taxon>
        <taxon>Agaricomycetidae</taxon>
        <taxon>Boletales</taxon>
        <taxon>Sclerodermatineae</taxon>
        <taxon>Sclerodermataceae</taxon>
        <taxon>Scleroderma</taxon>
    </lineage>
</organism>
<evidence type="ECO:0000313" key="1">
    <source>
        <dbReference type="EMBL" id="KIM53678.1"/>
    </source>
</evidence>